<dbReference type="AlphaFoldDB" id="A0A212J2R0"/>
<evidence type="ECO:0000256" key="7">
    <source>
        <dbReference type="RuleBase" id="RU361140"/>
    </source>
</evidence>
<dbReference type="GO" id="GO:0030655">
    <property type="term" value="P:beta-lactam antibiotic catabolic process"/>
    <property type="evidence" value="ECO:0007669"/>
    <property type="project" value="InterPro"/>
</dbReference>
<dbReference type="Gene3D" id="3.40.710.10">
    <property type="entry name" value="DD-peptidase/beta-lactamase superfamily"/>
    <property type="match status" value="1"/>
</dbReference>
<organism evidence="10">
    <name type="scientific">uncultured Desulfovibrio sp</name>
    <dbReference type="NCBI Taxonomy" id="167968"/>
    <lineage>
        <taxon>Bacteria</taxon>
        <taxon>Pseudomonadati</taxon>
        <taxon>Thermodesulfobacteriota</taxon>
        <taxon>Desulfovibrionia</taxon>
        <taxon>Desulfovibrionales</taxon>
        <taxon>Desulfovibrionaceae</taxon>
        <taxon>Desulfovibrio</taxon>
        <taxon>environmental samples</taxon>
    </lineage>
</organism>
<dbReference type="SUPFAM" id="SSF56601">
    <property type="entry name" value="beta-lactamase/transpeptidase-like"/>
    <property type="match status" value="1"/>
</dbReference>
<evidence type="ECO:0000256" key="4">
    <source>
        <dbReference type="ARBA" id="ARBA00022801"/>
    </source>
</evidence>
<dbReference type="NCBIfam" id="NF033103">
    <property type="entry name" value="bla_class_A"/>
    <property type="match status" value="1"/>
</dbReference>
<reference evidence="10" key="1">
    <citation type="submission" date="2016-04" db="EMBL/GenBank/DDBJ databases">
        <authorList>
            <person name="Evans L.H."/>
            <person name="Alamgir A."/>
            <person name="Owens N."/>
            <person name="Weber N.D."/>
            <person name="Virtaneva K."/>
            <person name="Barbian K."/>
            <person name="Babar A."/>
            <person name="Rosenke K."/>
        </authorList>
    </citation>
    <scope>NUCLEOTIDE SEQUENCE</scope>
    <source>
        <strain evidence="10">92-2</strain>
    </source>
</reference>
<dbReference type="InterPro" id="IPR000871">
    <property type="entry name" value="Beta-lactam_class-A"/>
</dbReference>
<evidence type="ECO:0000313" key="10">
    <source>
        <dbReference type="EMBL" id="SBV93748.1"/>
    </source>
</evidence>
<evidence type="ECO:0000256" key="3">
    <source>
        <dbReference type="ARBA" id="ARBA00012865"/>
    </source>
</evidence>
<dbReference type="InterPro" id="IPR023650">
    <property type="entry name" value="Beta-lactam_class-A_AS"/>
</dbReference>
<proteinExistence type="inferred from homology"/>
<dbReference type="PANTHER" id="PTHR35333:SF3">
    <property type="entry name" value="BETA-LACTAMASE-TYPE TRANSPEPTIDASE FOLD CONTAINING PROTEIN"/>
    <property type="match status" value="1"/>
</dbReference>
<keyword evidence="6 7" id="KW-0046">Antibiotic resistance</keyword>
<name>A0A212J2R0_9BACT</name>
<dbReference type="PANTHER" id="PTHR35333">
    <property type="entry name" value="BETA-LACTAMASE"/>
    <property type="match status" value="1"/>
</dbReference>
<evidence type="ECO:0000256" key="1">
    <source>
        <dbReference type="ARBA" id="ARBA00001526"/>
    </source>
</evidence>
<keyword evidence="4 7" id="KW-0378">Hydrolase</keyword>
<comment type="similarity">
    <text evidence="2 7">Belongs to the class-A beta-lactamase family.</text>
</comment>
<dbReference type="InterPro" id="IPR012338">
    <property type="entry name" value="Beta-lactam/transpept-like"/>
</dbReference>
<evidence type="ECO:0000256" key="6">
    <source>
        <dbReference type="ARBA" id="ARBA00023251"/>
    </source>
</evidence>
<gene>
    <name evidence="10" type="primary">bla</name>
    <name evidence="10" type="ORF">KM92DES2_10444</name>
</gene>
<dbReference type="InterPro" id="IPR045155">
    <property type="entry name" value="Beta-lactam_cat"/>
</dbReference>
<dbReference type="PRINTS" id="PR00118">
    <property type="entry name" value="BLACTAMASEA"/>
</dbReference>
<evidence type="ECO:0000256" key="8">
    <source>
        <dbReference type="SAM" id="MobiDB-lite"/>
    </source>
</evidence>
<dbReference type="GO" id="GO:0046677">
    <property type="term" value="P:response to antibiotic"/>
    <property type="evidence" value="ECO:0007669"/>
    <property type="project" value="UniProtKB-UniRule"/>
</dbReference>
<dbReference type="GO" id="GO:0051536">
    <property type="term" value="F:iron-sulfur cluster binding"/>
    <property type="evidence" value="ECO:0007669"/>
    <property type="project" value="UniProtKB-KW"/>
</dbReference>
<keyword evidence="5" id="KW-0408">Iron</keyword>
<accession>A0A212J2R0</accession>
<feature type="domain" description="Beta-lactamase class A catalytic" evidence="9">
    <location>
        <begin position="69"/>
        <end position="269"/>
    </location>
</feature>
<sequence length="326" mass="34376">MYSCSRYSRRSVLAGLCALPVVMFGAAMGAPVISSALAAASPDISAKNLQKMLAELEASSGGRLGVAASVSNGDKILSYRGNERFPMCSTFKVLAAAAVLRDKTNILEQRIHFAKSDIQPWSPVTEKHLEDGMTVSELCKAMLQHSDNTAANLVLAQLGGPAGLTSIARSFGDTTFRLDRWEVELNTAIPGDARDTTTPLAMRRTLNGLLCGNQLKAPARKQLTDWMLGCATGAGRIPAGAPQGWRSAHKSGSGENGTANDVGVLLPPGNPEQAAKARNGQNKPLTVALYLTGSRLTGPENDKILAQATRLVCAAEGLATPLDNMY</sequence>
<protein>
    <recommendedName>
        <fullName evidence="3 7">Beta-lactamase</fullName>
        <ecNumber evidence="3 7">3.5.2.6</ecNumber>
    </recommendedName>
</protein>
<evidence type="ECO:0000256" key="5">
    <source>
        <dbReference type="ARBA" id="ARBA00023014"/>
    </source>
</evidence>
<dbReference type="PROSITE" id="PS00146">
    <property type="entry name" value="BETA_LACTAMASE_A"/>
    <property type="match status" value="1"/>
</dbReference>
<evidence type="ECO:0000259" key="9">
    <source>
        <dbReference type="Pfam" id="PF13354"/>
    </source>
</evidence>
<dbReference type="GO" id="GO:0008800">
    <property type="term" value="F:beta-lactamase activity"/>
    <property type="evidence" value="ECO:0007669"/>
    <property type="project" value="UniProtKB-UniRule"/>
</dbReference>
<keyword evidence="5" id="KW-0411">Iron-sulfur</keyword>
<dbReference type="Pfam" id="PF13354">
    <property type="entry name" value="Beta-lactamase2"/>
    <property type="match status" value="1"/>
</dbReference>
<evidence type="ECO:0000256" key="2">
    <source>
        <dbReference type="ARBA" id="ARBA00009009"/>
    </source>
</evidence>
<keyword evidence="5" id="KW-0479">Metal-binding</keyword>
<dbReference type="PROSITE" id="PS51318">
    <property type="entry name" value="TAT"/>
    <property type="match status" value="1"/>
</dbReference>
<dbReference type="InterPro" id="IPR006311">
    <property type="entry name" value="TAT_signal"/>
</dbReference>
<dbReference type="RefSeq" id="WP_227117654.1">
    <property type="nucleotide sequence ID" value="NZ_LT598928.1"/>
</dbReference>
<feature type="region of interest" description="Disordered" evidence="8">
    <location>
        <begin position="240"/>
        <end position="280"/>
    </location>
</feature>
<dbReference type="EMBL" id="FLUP01000001">
    <property type="protein sequence ID" value="SBV93748.1"/>
    <property type="molecule type" value="Genomic_DNA"/>
</dbReference>
<dbReference type="EC" id="3.5.2.6" evidence="3 7"/>
<comment type="catalytic activity">
    <reaction evidence="1 7">
        <text>a beta-lactam + H2O = a substituted beta-amino acid</text>
        <dbReference type="Rhea" id="RHEA:20401"/>
        <dbReference type="ChEBI" id="CHEBI:15377"/>
        <dbReference type="ChEBI" id="CHEBI:35627"/>
        <dbReference type="ChEBI" id="CHEBI:140347"/>
        <dbReference type="EC" id="3.5.2.6"/>
    </reaction>
</comment>